<feature type="compositionally biased region" description="Acidic residues" evidence="5">
    <location>
        <begin position="387"/>
        <end position="396"/>
    </location>
</feature>
<dbReference type="InterPro" id="IPR031336">
    <property type="entry name" value="CDC73_C"/>
</dbReference>
<accession>A0A9P8NXI9</accession>
<dbReference type="InterPro" id="IPR032041">
    <property type="entry name" value="Cdc73_N"/>
</dbReference>
<keyword evidence="4" id="KW-0539">Nucleus</keyword>
<dbReference type="GO" id="GO:0032968">
    <property type="term" value="P:positive regulation of transcription elongation by RNA polymerase II"/>
    <property type="evidence" value="ECO:0007669"/>
    <property type="project" value="TreeGrafter"/>
</dbReference>
<dbReference type="GO" id="GO:0016593">
    <property type="term" value="C:Cdc73/Paf1 complex"/>
    <property type="evidence" value="ECO:0007669"/>
    <property type="project" value="InterPro"/>
</dbReference>
<comment type="subcellular location">
    <subcellularLocation>
        <location evidence="1">Nucleus</location>
    </subcellularLocation>
</comment>
<reference evidence="8" key="2">
    <citation type="submission" date="2021-01" db="EMBL/GenBank/DDBJ databases">
        <authorList>
            <person name="Schikora-Tamarit M.A."/>
        </authorList>
    </citation>
    <scope>NUCLEOTIDE SEQUENCE</scope>
    <source>
        <strain evidence="8">NCAIM Y.01608</strain>
    </source>
</reference>
<evidence type="ECO:0000313" key="8">
    <source>
        <dbReference type="EMBL" id="KAH3661046.1"/>
    </source>
</evidence>
<dbReference type="Pfam" id="PF16050">
    <property type="entry name" value="CDC73_N"/>
    <property type="match status" value="1"/>
</dbReference>
<evidence type="ECO:0000259" key="7">
    <source>
        <dbReference type="Pfam" id="PF16050"/>
    </source>
</evidence>
<feature type="region of interest" description="Disordered" evidence="5">
    <location>
        <begin position="370"/>
        <end position="398"/>
    </location>
</feature>
<feature type="region of interest" description="Disordered" evidence="5">
    <location>
        <begin position="494"/>
        <end position="518"/>
    </location>
</feature>
<organism evidence="8 9">
    <name type="scientific">Ogataea polymorpha</name>
    <dbReference type="NCBI Taxonomy" id="460523"/>
    <lineage>
        <taxon>Eukaryota</taxon>
        <taxon>Fungi</taxon>
        <taxon>Dikarya</taxon>
        <taxon>Ascomycota</taxon>
        <taxon>Saccharomycotina</taxon>
        <taxon>Pichiomycetes</taxon>
        <taxon>Pichiales</taxon>
        <taxon>Pichiaceae</taxon>
        <taxon>Ogataea</taxon>
    </lineage>
</organism>
<feature type="compositionally biased region" description="Basic and acidic residues" evidence="5">
    <location>
        <begin position="376"/>
        <end position="386"/>
    </location>
</feature>
<dbReference type="PANTHER" id="PTHR12466">
    <property type="entry name" value="CDC73 DOMAIN PROTEIN"/>
    <property type="match status" value="1"/>
</dbReference>
<reference evidence="8" key="1">
    <citation type="journal article" date="2021" name="Open Biol.">
        <title>Shared evolutionary footprints suggest mitochondrial oxidative damage underlies multiple complex I losses in fungi.</title>
        <authorList>
            <person name="Schikora-Tamarit M.A."/>
            <person name="Marcet-Houben M."/>
            <person name="Nosek J."/>
            <person name="Gabaldon T."/>
        </authorList>
    </citation>
    <scope>NUCLEOTIDE SEQUENCE</scope>
    <source>
        <strain evidence="8">NCAIM Y.01608</strain>
    </source>
</reference>
<comment type="caution">
    <text evidence="8">The sequence shown here is derived from an EMBL/GenBank/DDBJ whole genome shotgun (WGS) entry which is preliminary data.</text>
</comment>
<dbReference type="InterPro" id="IPR038103">
    <property type="entry name" value="CDC73_C_sf"/>
</dbReference>
<evidence type="ECO:0000259" key="6">
    <source>
        <dbReference type="Pfam" id="PF05179"/>
    </source>
</evidence>
<evidence type="ECO:0008006" key="10">
    <source>
        <dbReference type="Google" id="ProtNLM"/>
    </source>
</evidence>
<dbReference type="PANTHER" id="PTHR12466:SF8">
    <property type="entry name" value="PARAFIBROMIN"/>
    <property type="match status" value="1"/>
</dbReference>
<dbReference type="InterPro" id="IPR007852">
    <property type="entry name" value="Cdc73/Parafibromin"/>
</dbReference>
<dbReference type="GO" id="GO:0000993">
    <property type="term" value="F:RNA polymerase II complex binding"/>
    <property type="evidence" value="ECO:0007669"/>
    <property type="project" value="TreeGrafter"/>
</dbReference>
<dbReference type="Gene3D" id="3.40.50.11990">
    <property type="entry name" value="RNA polymerase II accessory factor, Cdc73 C-terminal domain"/>
    <property type="match status" value="1"/>
</dbReference>
<feature type="domain" description="Paf1 complex subunit Cdc73 N-terminal" evidence="7">
    <location>
        <begin position="70"/>
        <end position="197"/>
    </location>
</feature>
<keyword evidence="3" id="KW-0804">Transcription</keyword>
<evidence type="ECO:0000256" key="1">
    <source>
        <dbReference type="ARBA" id="ARBA00004123"/>
    </source>
</evidence>
<feature type="compositionally biased region" description="Basic and acidic residues" evidence="5">
    <location>
        <begin position="498"/>
        <end position="518"/>
    </location>
</feature>
<proteinExistence type="inferred from homology"/>
<feature type="domain" description="Cell division control protein 73 C-terminal" evidence="6">
    <location>
        <begin position="199"/>
        <end position="351"/>
    </location>
</feature>
<evidence type="ECO:0000256" key="3">
    <source>
        <dbReference type="ARBA" id="ARBA00023163"/>
    </source>
</evidence>
<sequence>MSINLLKECIKNGKPIAFPEGEDISTAKVLILDGQEISLDDETGFVSGDKVNHVLRTVYQCWLHRESNTTEYIADCEAKNIPVVSFLERTELISYLNGSSKTCAYLQGAVPEAQAGGEKRTSTEDQGAAKKKREIDPFLREVLNNERNLIDHNRALQGTKPVDFSSVAKECEYKIIRAAKHKTKAKGKVPEKSTASAGKNKEPIIILSPSASAILNMSNVKEFLQDGRFTNAADAGHTTSNMLQIVRNSKRFDKRMKFLVVNNVEKFFTKPEYWDRVVAVFTTGQEWQFKNYKYNQPSLLFQKVKGFYLYYNGDPIPDKIQQWNVQPIGIERTQRFKDRQTSEFLWESLERLDLGHGWHPCSSWLAGGSSQEAVLEDGKGGNHQREQEDEEGEVEEGNGCLSLSTSVLGALCHGVAIQVALVGARVASDGDGQGGSTGKGENEIEEVPDGEEQWRAQEGDEERQHAVESGGEDSESGSKDAKVDLWVAVVSCSGKRARQTEDNDEEHKVHSSERDVTV</sequence>
<dbReference type="AlphaFoldDB" id="A0A9P8NXI9"/>
<dbReference type="Pfam" id="PF05179">
    <property type="entry name" value="CDC73_C"/>
    <property type="match status" value="1"/>
</dbReference>
<comment type="similarity">
    <text evidence="2">Belongs to the CDC73 family.</text>
</comment>
<name>A0A9P8NXI9_9ASCO</name>
<evidence type="ECO:0000256" key="5">
    <source>
        <dbReference type="SAM" id="MobiDB-lite"/>
    </source>
</evidence>
<feature type="region of interest" description="Disordered" evidence="5">
    <location>
        <begin position="428"/>
        <end position="482"/>
    </location>
</feature>
<feature type="compositionally biased region" description="Basic and acidic residues" evidence="5">
    <location>
        <begin position="452"/>
        <end position="466"/>
    </location>
</feature>
<dbReference type="EMBL" id="JAEUBD010001468">
    <property type="protein sequence ID" value="KAH3661046.1"/>
    <property type="molecule type" value="Genomic_DNA"/>
</dbReference>
<keyword evidence="9" id="KW-1185">Reference proteome</keyword>
<evidence type="ECO:0000256" key="2">
    <source>
        <dbReference type="ARBA" id="ARBA00010427"/>
    </source>
</evidence>
<evidence type="ECO:0000256" key="4">
    <source>
        <dbReference type="ARBA" id="ARBA00023242"/>
    </source>
</evidence>
<gene>
    <name evidence="8" type="ORF">OGATHE_005378</name>
</gene>
<dbReference type="Proteomes" id="UP000788993">
    <property type="component" value="Unassembled WGS sequence"/>
</dbReference>
<dbReference type="GO" id="GO:0006368">
    <property type="term" value="P:transcription elongation by RNA polymerase II"/>
    <property type="evidence" value="ECO:0007669"/>
    <property type="project" value="InterPro"/>
</dbReference>
<evidence type="ECO:0000313" key="9">
    <source>
        <dbReference type="Proteomes" id="UP000788993"/>
    </source>
</evidence>
<protein>
    <recommendedName>
        <fullName evidence="10">Cell division control protein 73 C-terminal domain-containing protein</fullName>
    </recommendedName>
</protein>